<dbReference type="SUPFAM" id="SSF51569">
    <property type="entry name" value="Aldolase"/>
    <property type="match status" value="1"/>
</dbReference>
<protein>
    <submittedName>
        <fullName evidence="4">Class II fructose-bisphosphate aldolase</fullName>
    </submittedName>
</protein>
<feature type="binding site" evidence="3">
    <location>
        <position position="179"/>
    </location>
    <ligand>
        <name>Zn(2+)</name>
        <dbReference type="ChEBI" id="CHEBI:29105"/>
        <label>1</label>
        <note>catalytic</note>
    </ligand>
</feature>
<feature type="binding site" evidence="3">
    <location>
        <position position="83"/>
    </location>
    <ligand>
        <name>Zn(2+)</name>
        <dbReference type="ChEBI" id="CHEBI:29105"/>
        <label>1</label>
        <note>catalytic</note>
    </ligand>
</feature>
<dbReference type="PANTHER" id="PTHR30304">
    <property type="entry name" value="D-TAGATOSE-1,6-BISPHOSPHATE ALDOLASE"/>
    <property type="match status" value="1"/>
</dbReference>
<evidence type="ECO:0000313" key="4">
    <source>
        <dbReference type="EMBL" id="RYB89132.1"/>
    </source>
</evidence>
<feature type="binding site" evidence="2">
    <location>
        <begin position="208"/>
        <end position="210"/>
    </location>
    <ligand>
        <name>dihydroxyacetone phosphate</name>
        <dbReference type="ChEBI" id="CHEBI:57642"/>
    </ligand>
</feature>
<comment type="caution">
    <text evidence="4">The sequence shown here is derived from an EMBL/GenBank/DDBJ whole genome shotgun (WGS) entry which is preliminary data.</text>
</comment>
<feature type="binding site" evidence="3">
    <location>
        <position position="207"/>
    </location>
    <ligand>
        <name>Zn(2+)</name>
        <dbReference type="ChEBI" id="CHEBI:29105"/>
        <label>1</label>
        <note>catalytic</note>
    </ligand>
</feature>
<dbReference type="OrthoDB" id="9803995at2"/>
<evidence type="ECO:0000256" key="2">
    <source>
        <dbReference type="PIRSR" id="PIRSR001359-2"/>
    </source>
</evidence>
<dbReference type="GO" id="GO:0016832">
    <property type="term" value="F:aldehyde-lyase activity"/>
    <property type="evidence" value="ECO:0007669"/>
    <property type="project" value="InterPro"/>
</dbReference>
<dbReference type="CDD" id="cd00947">
    <property type="entry name" value="TBP_aldolase_IIB"/>
    <property type="match status" value="1"/>
</dbReference>
<dbReference type="InterPro" id="IPR050246">
    <property type="entry name" value="Class_II_FBP_aldolase"/>
</dbReference>
<sequence length="284" mass="30164">MTVAKLVPVLGAAMAGGYGVLAVNIVNGLTLRAVVDAAEELRAPVIVQTSVKTVLSQGIPETMSMYRHAAERATVPVVLHLDHCTDRNVLLDCLKAGWGSVLFDCSGRTLEEATEQTKQVVGEARSFGADVEGEIEGITGVEDGVGSDDKSELYPLDDAVRFIRETGIDCFAPAIGNAHGNYPQLPNLDVDRVDSLVDATGLPMALHGGSGLSDDQFRDLISRGCAKVNISTALKQAYIDAHRDFLAENPDCHEPLTLMAFVSSRVSMVAQGLIKVFGSEGRVA</sequence>
<keyword evidence="3" id="KW-0479">Metal-binding</keyword>
<name>A0A4V1RJK8_9ACTN</name>
<comment type="cofactor">
    <cofactor evidence="3">
        <name>Zn(2+)</name>
        <dbReference type="ChEBI" id="CHEBI:29105"/>
    </cofactor>
    <text evidence="3">Binds 2 Zn(2+) ions per subunit. One is catalytic and the other provides a structural contribution.</text>
</comment>
<accession>A0A4V1RJK8</accession>
<dbReference type="Pfam" id="PF01116">
    <property type="entry name" value="F_bP_aldolase"/>
    <property type="match status" value="1"/>
</dbReference>
<evidence type="ECO:0000256" key="1">
    <source>
        <dbReference type="PIRSR" id="PIRSR001359-1"/>
    </source>
</evidence>
<proteinExistence type="predicted"/>
<dbReference type="EMBL" id="SDWS01000008">
    <property type="protein sequence ID" value="RYB89132.1"/>
    <property type="molecule type" value="Genomic_DNA"/>
</dbReference>
<evidence type="ECO:0000256" key="3">
    <source>
        <dbReference type="PIRSR" id="PIRSR001359-3"/>
    </source>
</evidence>
<feature type="binding site" evidence="2">
    <location>
        <position position="180"/>
    </location>
    <ligand>
        <name>dihydroxyacetone phosphate</name>
        <dbReference type="ChEBI" id="CHEBI:57642"/>
    </ligand>
</feature>
<feature type="binding site" evidence="3">
    <location>
        <position position="104"/>
    </location>
    <ligand>
        <name>Zn(2+)</name>
        <dbReference type="ChEBI" id="CHEBI:29105"/>
        <label>2</label>
    </ligand>
</feature>
<dbReference type="GO" id="GO:0008270">
    <property type="term" value="F:zinc ion binding"/>
    <property type="evidence" value="ECO:0007669"/>
    <property type="project" value="InterPro"/>
</dbReference>
<gene>
    <name evidence="4" type="ORF">EUA06_16730</name>
</gene>
<feature type="active site" description="Proton donor" evidence="1">
    <location>
        <position position="82"/>
    </location>
</feature>
<reference evidence="4 5" key="1">
    <citation type="submission" date="2019-01" db="EMBL/GenBank/DDBJ databases">
        <title>Novel species of Nocardioides.</title>
        <authorList>
            <person name="Liu Q."/>
            <person name="Xin Y.-H."/>
        </authorList>
    </citation>
    <scope>NUCLEOTIDE SEQUENCE [LARGE SCALE GENOMIC DNA]</scope>
    <source>
        <strain evidence="4 5">HLT3-15</strain>
    </source>
</reference>
<evidence type="ECO:0000313" key="5">
    <source>
        <dbReference type="Proteomes" id="UP000291838"/>
    </source>
</evidence>
<dbReference type="InterPro" id="IPR000771">
    <property type="entry name" value="FBA_II"/>
</dbReference>
<dbReference type="InterPro" id="IPR013785">
    <property type="entry name" value="Aldolase_TIM"/>
</dbReference>
<keyword evidence="5" id="KW-1185">Reference proteome</keyword>
<dbReference type="Proteomes" id="UP000291838">
    <property type="component" value="Unassembled WGS sequence"/>
</dbReference>
<organism evidence="4 5">
    <name type="scientific">Nocardioides glacieisoli</name>
    <dbReference type="NCBI Taxonomy" id="1168730"/>
    <lineage>
        <taxon>Bacteria</taxon>
        <taxon>Bacillati</taxon>
        <taxon>Actinomycetota</taxon>
        <taxon>Actinomycetes</taxon>
        <taxon>Propionibacteriales</taxon>
        <taxon>Nocardioidaceae</taxon>
        <taxon>Nocardioides</taxon>
    </lineage>
</organism>
<feature type="binding site" evidence="2">
    <location>
        <begin position="229"/>
        <end position="232"/>
    </location>
    <ligand>
        <name>dihydroxyacetone phosphate</name>
        <dbReference type="ChEBI" id="CHEBI:57642"/>
    </ligand>
</feature>
<keyword evidence="3" id="KW-0862">Zinc</keyword>
<dbReference type="PIRSF" id="PIRSF001359">
    <property type="entry name" value="F_bP_aldolase_II"/>
    <property type="match status" value="1"/>
</dbReference>
<dbReference type="GO" id="GO:0005975">
    <property type="term" value="P:carbohydrate metabolic process"/>
    <property type="evidence" value="ECO:0007669"/>
    <property type="project" value="InterPro"/>
</dbReference>
<feature type="binding site" evidence="3">
    <location>
        <position position="134"/>
    </location>
    <ligand>
        <name>Zn(2+)</name>
        <dbReference type="ChEBI" id="CHEBI:29105"/>
        <label>2</label>
    </ligand>
</feature>
<dbReference type="PANTHER" id="PTHR30304:SF0">
    <property type="entry name" value="D-TAGATOSE-1,6-BISPHOSPHATE ALDOLASE SUBUNIT GATY-RELATED"/>
    <property type="match status" value="1"/>
</dbReference>
<dbReference type="AlphaFoldDB" id="A0A4V1RJK8"/>
<dbReference type="Gene3D" id="3.20.20.70">
    <property type="entry name" value="Aldolase class I"/>
    <property type="match status" value="1"/>
</dbReference>